<proteinExistence type="predicted"/>
<dbReference type="AlphaFoldDB" id="A0A348B3U4"/>
<dbReference type="InterPro" id="IPR011335">
    <property type="entry name" value="Restrct_endonuc-II-like"/>
</dbReference>
<sequence length="193" mass="21924">MDPSDVLSPLRELGMTDEEISYALKRARGIIFGFGMEFRAKSVLESMNFEEVRGVDLPTHDIEAIRGGVKYFIEVKATRKSPTKGYSAHKIAQLALLDGPHMTLVMYPEPKLYLTEEVLSEPKRMLLFLLKQVKNGNLEAVKKIVEIGGDFLRPYEAVIMDFSRKYSGEETSTYLTYLLRSQPQSDGRNLEIL</sequence>
<gene>
    <name evidence="2" type="ORF">GCM10007116_03160</name>
    <name evidence="1" type="ORF">HS1genome_1235</name>
</gene>
<accession>A0A348B3U4</accession>
<evidence type="ECO:0000313" key="3">
    <source>
        <dbReference type="Proteomes" id="UP000276741"/>
    </source>
</evidence>
<keyword evidence="3" id="KW-1185">Reference proteome</keyword>
<dbReference type="SUPFAM" id="SSF52980">
    <property type="entry name" value="Restriction endonuclease-like"/>
    <property type="match status" value="1"/>
</dbReference>
<evidence type="ECO:0000313" key="2">
    <source>
        <dbReference type="EMBL" id="GGT88528.1"/>
    </source>
</evidence>
<name>A0A348B3U4_9CREN</name>
<reference evidence="2" key="4">
    <citation type="submission" date="2020-09" db="EMBL/GenBank/DDBJ databases">
        <authorList>
            <person name="Sun Q."/>
            <person name="Ohkuma M."/>
        </authorList>
    </citation>
    <scope>NUCLEOTIDE SEQUENCE</scope>
    <source>
        <strain evidence="2">JCM 31740</strain>
    </source>
</reference>
<reference evidence="2" key="1">
    <citation type="journal article" date="2014" name="Int. J. Syst. Evol. Microbiol.">
        <title>Complete genome sequence of Corynebacterium casei LMG S-19264T (=DSM 44701T), isolated from a smear-ripened cheese.</title>
        <authorList>
            <consortium name="US DOE Joint Genome Institute (JGI-PGF)"/>
            <person name="Walter F."/>
            <person name="Albersmeier A."/>
            <person name="Kalinowski J."/>
            <person name="Ruckert C."/>
        </authorList>
    </citation>
    <scope>NUCLEOTIDE SEQUENCE</scope>
    <source>
        <strain evidence="2">JCM 31740</strain>
    </source>
</reference>
<reference evidence="1" key="3">
    <citation type="journal article" date="2019" name="BMC Res. Notes">
        <title>Complete genome sequence of the Sulfodiicoccus acidiphilus strain HS-1T, the first crenarchaeon that lacks polB3, isolated from an acidic hot spring in Ohwaku-dani, Hakone, Japan.</title>
        <authorList>
            <person name="Sakai H.D."/>
            <person name="Kurosawa N."/>
        </authorList>
    </citation>
    <scope>NUCLEOTIDE SEQUENCE</scope>
    <source>
        <strain evidence="1">HS-1</strain>
    </source>
</reference>
<dbReference type="KEGG" id="sacd:HS1genome_1235"/>
<dbReference type="OrthoDB" id="40903at2157"/>
<reference evidence="3" key="2">
    <citation type="submission" date="2018-04" db="EMBL/GenBank/DDBJ databases">
        <title>Complete genome sequence of Sulfodiicoccus acidiphilus strain HS-1.</title>
        <authorList>
            <person name="Sakai H.D."/>
            <person name="Kurosawa N."/>
        </authorList>
    </citation>
    <scope>NUCLEOTIDE SEQUENCE [LARGE SCALE GENOMIC DNA]</scope>
    <source>
        <strain evidence="3">HS-1</strain>
    </source>
</reference>
<dbReference type="Proteomes" id="UP000276741">
    <property type="component" value="Chromosome"/>
</dbReference>
<dbReference type="EMBL" id="BMQS01000002">
    <property type="protein sequence ID" value="GGT88528.1"/>
    <property type="molecule type" value="Genomic_DNA"/>
</dbReference>
<dbReference type="Proteomes" id="UP000616143">
    <property type="component" value="Unassembled WGS sequence"/>
</dbReference>
<evidence type="ECO:0000313" key="1">
    <source>
        <dbReference type="EMBL" id="BBD72846.1"/>
    </source>
</evidence>
<organism evidence="1 3">
    <name type="scientific">Sulfodiicoccus acidiphilus</name>
    <dbReference type="NCBI Taxonomy" id="1670455"/>
    <lineage>
        <taxon>Archaea</taxon>
        <taxon>Thermoproteota</taxon>
        <taxon>Thermoprotei</taxon>
        <taxon>Sulfolobales</taxon>
        <taxon>Sulfolobaceae</taxon>
        <taxon>Sulfodiicoccus</taxon>
    </lineage>
</organism>
<dbReference type="EMBL" id="AP018553">
    <property type="protein sequence ID" value="BBD72846.1"/>
    <property type="molecule type" value="Genomic_DNA"/>
</dbReference>
<protein>
    <submittedName>
        <fullName evidence="1">Uncharacterized protein</fullName>
    </submittedName>
</protein>